<name>A0ABR2ZJQ1_9AGAR</name>
<gene>
    <name evidence="2" type="ORF">AAF712_011581</name>
</gene>
<dbReference type="Proteomes" id="UP001437256">
    <property type="component" value="Unassembled WGS sequence"/>
</dbReference>
<feature type="region of interest" description="Disordered" evidence="1">
    <location>
        <begin position="1"/>
        <end position="40"/>
    </location>
</feature>
<evidence type="ECO:0000313" key="3">
    <source>
        <dbReference type="Proteomes" id="UP001437256"/>
    </source>
</evidence>
<dbReference type="CDD" id="cd21037">
    <property type="entry name" value="MLKL_NTD"/>
    <property type="match status" value="1"/>
</dbReference>
<dbReference type="InterPro" id="IPR059179">
    <property type="entry name" value="MLKL-like_MCAfunc"/>
</dbReference>
<dbReference type="Gene3D" id="1.20.930.20">
    <property type="entry name" value="Adaptor protein Cbl, N-terminal domain"/>
    <property type="match status" value="1"/>
</dbReference>
<evidence type="ECO:0000256" key="1">
    <source>
        <dbReference type="SAM" id="MobiDB-lite"/>
    </source>
</evidence>
<proteinExistence type="predicted"/>
<comment type="caution">
    <text evidence="2">The sequence shown here is derived from an EMBL/GenBank/DDBJ whole genome shotgun (WGS) entry which is preliminary data.</text>
</comment>
<evidence type="ECO:0000313" key="2">
    <source>
        <dbReference type="EMBL" id="KAL0061555.1"/>
    </source>
</evidence>
<protein>
    <submittedName>
        <fullName evidence="2">Uncharacterized protein</fullName>
    </submittedName>
</protein>
<dbReference type="EMBL" id="JBBXMP010000131">
    <property type="protein sequence ID" value="KAL0061555.1"/>
    <property type="molecule type" value="Genomic_DNA"/>
</dbReference>
<keyword evidence="3" id="KW-1185">Reference proteome</keyword>
<dbReference type="InterPro" id="IPR036537">
    <property type="entry name" value="Adaptor_Cbl_N_dom_sf"/>
</dbReference>
<organism evidence="2 3">
    <name type="scientific">Marasmius tenuissimus</name>
    <dbReference type="NCBI Taxonomy" id="585030"/>
    <lineage>
        <taxon>Eukaryota</taxon>
        <taxon>Fungi</taxon>
        <taxon>Dikarya</taxon>
        <taxon>Basidiomycota</taxon>
        <taxon>Agaricomycotina</taxon>
        <taxon>Agaricomycetes</taxon>
        <taxon>Agaricomycetidae</taxon>
        <taxon>Agaricales</taxon>
        <taxon>Marasmiineae</taxon>
        <taxon>Marasmiaceae</taxon>
        <taxon>Marasmius</taxon>
    </lineage>
</organism>
<sequence>MSIEKEQRSAHNASRASLTFKGADSGDEKGGPGLQNSKRKTTASDISVTVLSTLKEVSQAAGGIEYVGIAAAIALEIVNAAQGAKDNKDSFNRLASDACTLAMNIVAVCKDLSPEEEGICSLLEQHLQTFTETLEQIREYAKKRANKVYWKRFISSRSDLDRIKEFRERLTQAIGLFGVSEPYITKSPPNILTRIPPSESQVQSHITIRESIARMATRQESFHDELKEIIPRQSSPEPLSPTETVVEEVPFPTSAKCTNPFRSGSMPAPSPAQSSFDNVFKGLLASSNITGSITINNVSGNSHIVTNNNSCVRKNVRNVYNTTTVNSGNTYVRVKAPRQRRYH</sequence>
<accession>A0ABR2ZJQ1</accession>
<reference evidence="2 3" key="1">
    <citation type="submission" date="2024-05" db="EMBL/GenBank/DDBJ databases">
        <title>A draft genome resource for the thread blight pathogen Marasmius tenuissimus strain MS-2.</title>
        <authorList>
            <person name="Yulfo-Soto G.E."/>
            <person name="Baruah I.K."/>
            <person name="Amoako-Attah I."/>
            <person name="Bukari Y."/>
            <person name="Meinhardt L.W."/>
            <person name="Bailey B.A."/>
            <person name="Cohen S.P."/>
        </authorList>
    </citation>
    <scope>NUCLEOTIDE SEQUENCE [LARGE SCALE GENOMIC DNA]</scope>
    <source>
        <strain evidence="2 3">MS-2</strain>
    </source>
</reference>